<feature type="compositionally biased region" description="Basic and acidic residues" evidence="1">
    <location>
        <begin position="601"/>
        <end position="624"/>
    </location>
</feature>
<sequence>MKVLVVDGFGLSAVGRRQFEDFFSGVKQAFEVTKGREASIQFDVEPISQLYKYVYAYERNEYTDAAAIKLFDKVDMIFVDCDHRLLPWGKRTRPLLLLMKTAFFTNKCLFAAGGATQMLSFVISTGGKKIRVLNGEEGGKVGEMERFVVPRVVGPDDVFLDSEAGDFYMLKAGRTKGQHEWVPAGNIGSHVHDVTANLKTLKFGVKPPSPRKKVFAKPPHKTVPKYPVRAIMAGEVKIRVEREHLRHAAFRGFGEYGMTFLGHCDNEWSLDVESNKRNPRQYRVLASSERGPQVIEYENMWAVQFHVKQKYKCSLGIVKNFVRLMHEKICNEAKIGISCEFLKQGDPNLKPRKVGALRPFSAPVVRRGGGTKGFGDTMPSGGDGSDMSSNGSTKKSKTMMARAVGATAEVASGRGGGAGRRGSFATQVEDFDPDAIAQDGYATPRFCSAREAMTPRGGVKISSHQEDAETEAEVLSGRPMSTGRTAVKRTEGGKAEFNKRLLLLGRKVGVDMTFASTFNERVREDEKRRLEDIEAGVIDDVTEGDEGYFDDILVDGEEEGGGEREKENKEGAGVTLNLSNLHNDIAWGGGIKADSQPVRLRSREGGDRRPKSAKELRQKSREEGNVVNVKVNGGKEGRPYSNYKKFEKMIRNDGGKDWYIYDDGTEYVSVSEQRLREERFNRSGGGDDGVKGRPAFQNYCGKRSSMKLPEKSGVAAEGKYYGRVDCSSQIEEGDGKYHWKDKWVGGQWKYNGDRRKPHLAERKGRYLKKKSEGGREAWE</sequence>
<proteinExistence type="predicted"/>
<dbReference type="OrthoDB" id="289273at2759"/>
<feature type="region of interest" description="Disordered" evidence="1">
    <location>
        <begin position="366"/>
        <end position="393"/>
    </location>
</feature>
<evidence type="ECO:0000313" key="2">
    <source>
        <dbReference type="EMBL" id="GMI48486.1"/>
    </source>
</evidence>
<keyword evidence="3" id="KW-1185">Reference proteome</keyword>
<gene>
    <name evidence="2" type="ORF">TrCOL_g5885</name>
</gene>
<accession>A0A9W7GPF1</accession>
<dbReference type="AlphaFoldDB" id="A0A9W7GPF1"/>
<evidence type="ECO:0000256" key="1">
    <source>
        <dbReference type="SAM" id="MobiDB-lite"/>
    </source>
</evidence>
<organism evidence="2 3">
    <name type="scientific">Triparma columacea</name>
    <dbReference type="NCBI Taxonomy" id="722753"/>
    <lineage>
        <taxon>Eukaryota</taxon>
        <taxon>Sar</taxon>
        <taxon>Stramenopiles</taxon>
        <taxon>Ochrophyta</taxon>
        <taxon>Bolidophyceae</taxon>
        <taxon>Parmales</taxon>
        <taxon>Triparmaceae</taxon>
        <taxon>Triparma</taxon>
    </lineage>
</organism>
<evidence type="ECO:0000313" key="3">
    <source>
        <dbReference type="Proteomes" id="UP001165065"/>
    </source>
</evidence>
<protein>
    <submittedName>
        <fullName evidence="2">Uncharacterized protein</fullName>
    </submittedName>
</protein>
<reference evidence="3" key="1">
    <citation type="journal article" date="2023" name="Commun. Biol.">
        <title>Genome analysis of Parmales, the sister group of diatoms, reveals the evolutionary specialization of diatoms from phago-mixotrophs to photoautotrophs.</title>
        <authorList>
            <person name="Ban H."/>
            <person name="Sato S."/>
            <person name="Yoshikawa S."/>
            <person name="Yamada K."/>
            <person name="Nakamura Y."/>
            <person name="Ichinomiya M."/>
            <person name="Sato N."/>
            <person name="Blanc-Mathieu R."/>
            <person name="Endo H."/>
            <person name="Kuwata A."/>
            <person name="Ogata H."/>
        </authorList>
    </citation>
    <scope>NUCLEOTIDE SEQUENCE [LARGE SCALE GENOMIC DNA]</scope>
</reference>
<dbReference type="EMBL" id="BRYA01000402">
    <property type="protein sequence ID" value="GMI48486.1"/>
    <property type="molecule type" value="Genomic_DNA"/>
</dbReference>
<feature type="region of interest" description="Disordered" evidence="1">
    <location>
        <begin position="598"/>
        <end position="625"/>
    </location>
</feature>
<name>A0A9W7GPF1_9STRA</name>
<feature type="compositionally biased region" description="Low complexity" evidence="1">
    <location>
        <begin position="375"/>
        <end position="393"/>
    </location>
</feature>
<dbReference type="Proteomes" id="UP001165065">
    <property type="component" value="Unassembled WGS sequence"/>
</dbReference>
<comment type="caution">
    <text evidence="2">The sequence shown here is derived from an EMBL/GenBank/DDBJ whole genome shotgun (WGS) entry which is preliminary data.</text>
</comment>